<dbReference type="InterPro" id="IPR000160">
    <property type="entry name" value="GGDEF_dom"/>
</dbReference>
<dbReference type="InterPro" id="IPR043128">
    <property type="entry name" value="Rev_trsase/Diguanyl_cyclase"/>
</dbReference>
<feature type="transmembrane region" description="Helical" evidence="2">
    <location>
        <begin position="37"/>
        <end position="56"/>
    </location>
</feature>
<dbReference type="PROSITE" id="PS50113">
    <property type="entry name" value="PAC"/>
    <property type="match status" value="1"/>
</dbReference>
<dbReference type="InterPro" id="IPR035965">
    <property type="entry name" value="PAS-like_dom_sf"/>
</dbReference>
<feature type="transmembrane region" description="Helical" evidence="2">
    <location>
        <begin position="153"/>
        <end position="170"/>
    </location>
</feature>
<dbReference type="RefSeq" id="WP_110398967.1">
    <property type="nucleotide sequence ID" value="NZ_QJJS01000001.1"/>
</dbReference>
<evidence type="ECO:0000313" key="7">
    <source>
        <dbReference type="Proteomes" id="UP000247811"/>
    </source>
</evidence>
<accession>A0A318H6N7</accession>
<evidence type="ECO:0000256" key="1">
    <source>
        <dbReference type="SAM" id="MobiDB-lite"/>
    </source>
</evidence>
<dbReference type="InterPro" id="IPR000014">
    <property type="entry name" value="PAS"/>
</dbReference>
<name>A0A318H6N7_9BURK</name>
<gene>
    <name evidence="6" type="ORF">C7444_101221</name>
</gene>
<dbReference type="Proteomes" id="UP000247811">
    <property type="component" value="Unassembled WGS sequence"/>
</dbReference>
<sequence>MLQIERLRACWTIPGADAALAGRLLSRQVQSTPVSRWITEVTLVLAAVLLAVLAWLDGSGRPWAPLWLTGVVLTCVGKVRLRWLAASGRGRSPRRSMRALSAHTFCVGAVFSSYPAWLFVQTNDGLRMVIAAVVAGAICSGALNAARMPVSGLAWVGTLTGVSGLALAASGRVVDVCLLAALLAYAVLLVSDMLLLSRQFVSRCQAEFEAERQTQMVSLLLSDVEGSSRDWFWECDTAGRLTHASALLPQLLGVPSDQVPGRSLVTLLRGEAQPLEIERRTALQLLGERLAGQRPFRELVVPLQVAGEPQWWALSGKPLLDVSGRLVGWRGVGVDVSAARRHERDLRRLAGTDPLTGLTNRHGFNQFLDGCFAPPDPDAGVGLLTLDLDAFKSVNDAHGHGVGDRLLHAVAQRLRPLCGAGECLARLGGDEYALVVPGEGSSARLMARGEALLQALRLPFSLGDLRIEVRGSIGLARTSLHASDAQGLQQAADMALYAAKDQGRDTIRLYDHEIGQRAYSRARLIRDLAEARESGQLRLDYQPVFDARTGEVQCAEALLRWHHPQRGLMAPLSFISLAEETGLIVPIGAWVLRQACSDAMGWPQPLKVAVNLSAVQLHSRGLVDEVRRVLADTGLPPHRLELELTESALVHDGEAVADTLVALHRLGVSLALDDFGTGFSSLSYLQRFRFDRLKIDRSFVQPLAGTPSAASIALVRAIVGLADALGMRCTAEGIEHAEQTRLLQGLGCGALQGFLLARPMPASQVGDCRAGEMPPGADERQTAPPRPVVMA</sequence>
<dbReference type="SUPFAM" id="SSF141868">
    <property type="entry name" value="EAL domain-like"/>
    <property type="match status" value="1"/>
</dbReference>
<dbReference type="InterPro" id="IPR013656">
    <property type="entry name" value="PAS_4"/>
</dbReference>
<feature type="region of interest" description="Disordered" evidence="1">
    <location>
        <begin position="767"/>
        <end position="791"/>
    </location>
</feature>
<dbReference type="CDD" id="cd00130">
    <property type="entry name" value="PAS"/>
    <property type="match status" value="1"/>
</dbReference>
<evidence type="ECO:0000259" key="3">
    <source>
        <dbReference type="PROSITE" id="PS50113"/>
    </source>
</evidence>
<keyword evidence="2" id="KW-1133">Transmembrane helix</keyword>
<evidence type="ECO:0000259" key="5">
    <source>
        <dbReference type="PROSITE" id="PS50887"/>
    </source>
</evidence>
<evidence type="ECO:0000313" key="6">
    <source>
        <dbReference type="EMBL" id="PXW99391.1"/>
    </source>
</evidence>
<reference evidence="6 7" key="1">
    <citation type="submission" date="2018-05" db="EMBL/GenBank/DDBJ databases">
        <title>Genomic Encyclopedia of Type Strains, Phase IV (KMG-IV): sequencing the most valuable type-strain genomes for metagenomic binning, comparative biology and taxonomic classification.</title>
        <authorList>
            <person name="Goeker M."/>
        </authorList>
    </citation>
    <scope>NUCLEOTIDE SEQUENCE [LARGE SCALE GENOMIC DNA]</scope>
    <source>
        <strain evidence="6 7">DSM 566</strain>
    </source>
</reference>
<dbReference type="InterPro" id="IPR001633">
    <property type="entry name" value="EAL_dom"/>
</dbReference>
<feature type="domain" description="PAC" evidence="3">
    <location>
        <begin position="294"/>
        <end position="348"/>
    </location>
</feature>
<organism evidence="6 7">
    <name type="scientific">Sphaerotilus hippei</name>
    <dbReference type="NCBI Taxonomy" id="744406"/>
    <lineage>
        <taxon>Bacteria</taxon>
        <taxon>Pseudomonadati</taxon>
        <taxon>Pseudomonadota</taxon>
        <taxon>Betaproteobacteria</taxon>
        <taxon>Burkholderiales</taxon>
        <taxon>Sphaerotilaceae</taxon>
        <taxon>Sphaerotilus</taxon>
    </lineage>
</organism>
<dbReference type="EMBL" id="QJJS01000001">
    <property type="protein sequence ID" value="PXW99391.1"/>
    <property type="molecule type" value="Genomic_DNA"/>
</dbReference>
<keyword evidence="2" id="KW-0812">Transmembrane</keyword>
<dbReference type="Pfam" id="PF00990">
    <property type="entry name" value="GGDEF"/>
    <property type="match status" value="1"/>
</dbReference>
<dbReference type="Gene3D" id="3.20.20.450">
    <property type="entry name" value="EAL domain"/>
    <property type="match status" value="1"/>
</dbReference>
<dbReference type="PROSITE" id="PS50883">
    <property type="entry name" value="EAL"/>
    <property type="match status" value="1"/>
</dbReference>
<protein>
    <submittedName>
        <fullName evidence="6">Diguanylate cyclase (GGDEF)-like protein</fullName>
    </submittedName>
</protein>
<dbReference type="NCBIfam" id="TIGR00254">
    <property type="entry name" value="GGDEF"/>
    <property type="match status" value="1"/>
</dbReference>
<feature type="domain" description="GGDEF" evidence="5">
    <location>
        <begin position="379"/>
        <end position="512"/>
    </location>
</feature>
<dbReference type="Pfam" id="PF08448">
    <property type="entry name" value="PAS_4"/>
    <property type="match status" value="1"/>
</dbReference>
<dbReference type="PROSITE" id="PS50887">
    <property type="entry name" value="GGDEF"/>
    <property type="match status" value="1"/>
</dbReference>
<dbReference type="CDD" id="cd01948">
    <property type="entry name" value="EAL"/>
    <property type="match status" value="1"/>
</dbReference>
<dbReference type="InterPro" id="IPR000700">
    <property type="entry name" value="PAS-assoc_C"/>
</dbReference>
<dbReference type="SMART" id="SM00052">
    <property type="entry name" value="EAL"/>
    <property type="match status" value="1"/>
</dbReference>
<dbReference type="SUPFAM" id="SSF55073">
    <property type="entry name" value="Nucleotide cyclase"/>
    <property type="match status" value="1"/>
</dbReference>
<dbReference type="AlphaFoldDB" id="A0A318H6N7"/>
<dbReference type="Gene3D" id="3.30.70.270">
    <property type="match status" value="1"/>
</dbReference>
<keyword evidence="7" id="KW-1185">Reference proteome</keyword>
<evidence type="ECO:0000256" key="2">
    <source>
        <dbReference type="SAM" id="Phobius"/>
    </source>
</evidence>
<keyword evidence="2" id="KW-0472">Membrane</keyword>
<dbReference type="InterPro" id="IPR035919">
    <property type="entry name" value="EAL_sf"/>
</dbReference>
<feature type="transmembrane region" description="Helical" evidence="2">
    <location>
        <begin position="62"/>
        <end position="79"/>
    </location>
</feature>
<feature type="transmembrane region" description="Helical" evidence="2">
    <location>
        <begin position="100"/>
        <end position="120"/>
    </location>
</feature>
<dbReference type="InterPro" id="IPR029787">
    <property type="entry name" value="Nucleotide_cyclase"/>
</dbReference>
<dbReference type="SMART" id="SM00267">
    <property type="entry name" value="GGDEF"/>
    <property type="match status" value="1"/>
</dbReference>
<evidence type="ECO:0000259" key="4">
    <source>
        <dbReference type="PROSITE" id="PS50883"/>
    </source>
</evidence>
<proteinExistence type="predicted"/>
<dbReference type="InterPro" id="IPR052155">
    <property type="entry name" value="Biofilm_reg_signaling"/>
</dbReference>
<dbReference type="Gene3D" id="3.30.450.20">
    <property type="entry name" value="PAS domain"/>
    <property type="match status" value="1"/>
</dbReference>
<dbReference type="SUPFAM" id="SSF55785">
    <property type="entry name" value="PYP-like sensor domain (PAS domain)"/>
    <property type="match status" value="1"/>
</dbReference>
<dbReference type="Pfam" id="PF00563">
    <property type="entry name" value="EAL"/>
    <property type="match status" value="1"/>
</dbReference>
<comment type="caution">
    <text evidence="6">The sequence shown here is derived from an EMBL/GenBank/DDBJ whole genome shotgun (WGS) entry which is preliminary data.</text>
</comment>
<feature type="transmembrane region" description="Helical" evidence="2">
    <location>
        <begin position="126"/>
        <end position="146"/>
    </location>
</feature>
<dbReference type="PANTHER" id="PTHR44757">
    <property type="entry name" value="DIGUANYLATE CYCLASE DGCP"/>
    <property type="match status" value="1"/>
</dbReference>
<feature type="domain" description="EAL" evidence="4">
    <location>
        <begin position="521"/>
        <end position="773"/>
    </location>
</feature>
<dbReference type="CDD" id="cd01949">
    <property type="entry name" value="GGDEF"/>
    <property type="match status" value="1"/>
</dbReference>
<dbReference type="PANTHER" id="PTHR44757:SF2">
    <property type="entry name" value="BIOFILM ARCHITECTURE MAINTENANCE PROTEIN MBAA"/>
    <property type="match status" value="1"/>
</dbReference>